<dbReference type="AlphaFoldDB" id="A0A1F7YJC2"/>
<comment type="caution">
    <text evidence="1">The sequence shown here is derived from an EMBL/GenBank/DDBJ whole genome shotgun (WGS) entry which is preliminary data.</text>
</comment>
<proteinExistence type="predicted"/>
<dbReference type="Proteomes" id="UP000179221">
    <property type="component" value="Unassembled WGS sequence"/>
</dbReference>
<reference evidence="1 2" key="1">
    <citation type="journal article" date="2016" name="Nat. Commun.">
        <title>Thousands of microbial genomes shed light on interconnected biogeochemical processes in an aquifer system.</title>
        <authorList>
            <person name="Anantharaman K."/>
            <person name="Brown C.T."/>
            <person name="Hug L.A."/>
            <person name="Sharon I."/>
            <person name="Castelle C.J."/>
            <person name="Probst A.J."/>
            <person name="Thomas B.C."/>
            <person name="Singh A."/>
            <person name="Wilkins M.J."/>
            <person name="Karaoz U."/>
            <person name="Brodie E.L."/>
            <person name="Williams K.H."/>
            <person name="Hubbard S.S."/>
            <person name="Banfield J.F."/>
        </authorList>
    </citation>
    <scope>NUCLEOTIDE SEQUENCE [LARGE SCALE GENOMIC DNA]</scope>
</reference>
<accession>A0A1F7YJC2</accession>
<protein>
    <submittedName>
        <fullName evidence="1">Uncharacterized protein</fullName>
    </submittedName>
</protein>
<evidence type="ECO:0000313" key="1">
    <source>
        <dbReference type="EMBL" id="OGM27436.1"/>
    </source>
</evidence>
<name>A0A1F7YJC2_9BACT</name>
<dbReference type="EMBL" id="MGGL01000004">
    <property type="protein sequence ID" value="OGM27436.1"/>
    <property type="molecule type" value="Genomic_DNA"/>
</dbReference>
<evidence type="ECO:0000313" key="2">
    <source>
        <dbReference type="Proteomes" id="UP000179221"/>
    </source>
</evidence>
<gene>
    <name evidence="1" type="ORF">A2628_01435</name>
</gene>
<organism evidence="1 2">
    <name type="scientific">Candidatus Woesebacteria bacterium RIFCSPHIGHO2_01_FULL_40_22</name>
    <dbReference type="NCBI Taxonomy" id="1802499"/>
    <lineage>
        <taxon>Bacteria</taxon>
        <taxon>Candidatus Woeseibacteriota</taxon>
    </lineage>
</organism>
<sequence>MKDVPQAPTKDLFEAAERFDKARAKGKRPMLTWDAVNLPEGVRVKYSDDDTRKAKNPYDEIINRLGDE</sequence>